<keyword evidence="1" id="KW-0472">Membrane</keyword>
<dbReference type="Proteomes" id="UP000054549">
    <property type="component" value="Unassembled WGS sequence"/>
</dbReference>
<accession>A0A0C2TQB6</accession>
<keyword evidence="3" id="KW-1185">Reference proteome</keyword>
<dbReference type="GO" id="GO:0070072">
    <property type="term" value="P:vacuolar proton-transporting V-type ATPase complex assembly"/>
    <property type="evidence" value="ECO:0007669"/>
    <property type="project" value="InterPro"/>
</dbReference>
<evidence type="ECO:0000313" key="3">
    <source>
        <dbReference type="Proteomes" id="UP000054549"/>
    </source>
</evidence>
<dbReference type="EMBL" id="KN818226">
    <property type="protein sequence ID" value="KIL69444.1"/>
    <property type="molecule type" value="Genomic_DNA"/>
</dbReference>
<dbReference type="InterPro" id="IPR021013">
    <property type="entry name" value="ATPase_Vma12"/>
</dbReference>
<gene>
    <name evidence="2" type="ORF">M378DRAFT_69919</name>
</gene>
<dbReference type="OrthoDB" id="3193718at2759"/>
<dbReference type="HOGENOM" id="CLU_083084_0_0_1"/>
<evidence type="ECO:0000313" key="2">
    <source>
        <dbReference type="EMBL" id="KIL69444.1"/>
    </source>
</evidence>
<protein>
    <recommendedName>
        <fullName evidence="4">Endoplasmic reticulum-based factor for assembly of V-ATPase-domain-containing protein</fullName>
    </recommendedName>
</protein>
<dbReference type="Pfam" id="PF11712">
    <property type="entry name" value="Vma12"/>
    <property type="match status" value="1"/>
</dbReference>
<proteinExistence type="predicted"/>
<organism evidence="2 3">
    <name type="scientific">Amanita muscaria (strain Koide BX008)</name>
    <dbReference type="NCBI Taxonomy" id="946122"/>
    <lineage>
        <taxon>Eukaryota</taxon>
        <taxon>Fungi</taxon>
        <taxon>Dikarya</taxon>
        <taxon>Basidiomycota</taxon>
        <taxon>Agaricomycotina</taxon>
        <taxon>Agaricomycetes</taxon>
        <taxon>Agaricomycetidae</taxon>
        <taxon>Agaricales</taxon>
        <taxon>Pluteineae</taxon>
        <taxon>Amanitaceae</taxon>
        <taxon>Amanita</taxon>
    </lineage>
</organism>
<name>A0A0C2TQB6_AMAMK</name>
<feature type="transmembrane region" description="Helical" evidence="1">
    <location>
        <begin position="153"/>
        <end position="174"/>
    </location>
</feature>
<dbReference type="AlphaFoldDB" id="A0A0C2TQB6"/>
<sequence length="230" mass="25653">MSSSSNDKLNISLEEHLVDTLRTLQRLLPKDLAEKMVPYLSPSPPSVIPYSLLSSLSLWTRSEAGQDVLRAHDPRLDPHSYSMVSLLAGTMTSPDRFLGKYVPPKDPAEMEADRYRERKAITALLNALLSIVGSAAAAYWAAERTGWRIEWRVLLSLFVAAIVATSEGALFLIWQSRRASAATRKMQILETAKHKKDNNVESTEDIALFEQDGAMSTSTSIQVSELRHRK</sequence>
<feature type="transmembrane region" description="Helical" evidence="1">
    <location>
        <begin position="120"/>
        <end position="141"/>
    </location>
</feature>
<reference evidence="2 3" key="1">
    <citation type="submission" date="2014-04" db="EMBL/GenBank/DDBJ databases">
        <title>Evolutionary Origins and Diversification of the Mycorrhizal Mutualists.</title>
        <authorList>
            <consortium name="DOE Joint Genome Institute"/>
            <consortium name="Mycorrhizal Genomics Consortium"/>
            <person name="Kohler A."/>
            <person name="Kuo A."/>
            <person name="Nagy L.G."/>
            <person name="Floudas D."/>
            <person name="Copeland A."/>
            <person name="Barry K.W."/>
            <person name="Cichocki N."/>
            <person name="Veneault-Fourrey C."/>
            <person name="LaButti K."/>
            <person name="Lindquist E.A."/>
            <person name="Lipzen A."/>
            <person name="Lundell T."/>
            <person name="Morin E."/>
            <person name="Murat C."/>
            <person name="Riley R."/>
            <person name="Ohm R."/>
            <person name="Sun H."/>
            <person name="Tunlid A."/>
            <person name="Henrissat B."/>
            <person name="Grigoriev I.V."/>
            <person name="Hibbett D.S."/>
            <person name="Martin F."/>
        </authorList>
    </citation>
    <scope>NUCLEOTIDE SEQUENCE [LARGE SCALE GENOMIC DNA]</scope>
    <source>
        <strain evidence="2 3">Koide BX008</strain>
    </source>
</reference>
<keyword evidence="1" id="KW-0812">Transmembrane</keyword>
<evidence type="ECO:0008006" key="4">
    <source>
        <dbReference type="Google" id="ProtNLM"/>
    </source>
</evidence>
<keyword evidence="1" id="KW-1133">Transmembrane helix</keyword>
<evidence type="ECO:0000256" key="1">
    <source>
        <dbReference type="SAM" id="Phobius"/>
    </source>
</evidence>
<dbReference type="InParanoid" id="A0A0C2TQB6"/>